<keyword evidence="4" id="KW-0285">Flavoprotein</keyword>
<comment type="catalytic activity">
    <reaction evidence="8">
        <text>2 reduced [2Fe-2S]-[ferredoxin] + NADP(+) + H(+) = 2 oxidized [2Fe-2S]-[ferredoxin] + NADPH</text>
        <dbReference type="Rhea" id="RHEA:20125"/>
        <dbReference type="Rhea" id="RHEA-COMP:10000"/>
        <dbReference type="Rhea" id="RHEA-COMP:10001"/>
        <dbReference type="ChEBI" id="CHEBI:15378"/>
        <dbReference type="ChEBI" id="CHEBI:33737"/>
        <dbReference type="ChEBI" id="CHEBI:33738"/>
        <dbReference type="ChEBI" id="CHEBI:57783"/>
        <dbReference type="ChEBI" id="CHEBI:58349"/>
        <dbReference type="EC" id="1.18.1.2"/>
    </reaction>
</comment>
<name>A0ABW4PAT4_9NOCA</name>
<comment type="cofactor">
    <cofactor evidence="1">
        <name>FAD</name>
        <dbReference type="ChEBI" id="CHEBI:57692"/>
    </cofactor>
</comment>
<keyword evidence="6" id="KW-0521">NADP</keyword>
<evidence type="ECO:0000256" key="7">
    <source>
        <dbReference type="ARBA" id="ARBA00023002"/>
    </source>
</evidence>
<evidence type="ECO:0000256" key="5">
    <source>
        <dbReference type="ARBA" id="ARBA00022827"/>
    </source>
</evidence>
<accession>A0ABW4PAT4</accession>
<comment type="caution">
    <text evidence="10">The sequence shown here is derived from an EMBL/GenBank/DDBJ whole genome shotgun (WGS) entry which is preliminary data.</text>
</comment>
<dbReference type="InterPro" id="IPR036188">
    <property type="entry name" value="FAD/NAD-bd_sf"/>
</dbReference>
<dbReference type="Pfam" id="PF07992">
    <property type="entry name" value="Pyr_redox_2"/>
    <property type="match status" value="1"/>
</dbReference>
<evidence type="ECO:0000259" key="9">
    <source>
        <dbReference type="Pfam" id="PF07992"/>
    </source>
</evidence>
<dbReference type="SUPFAM" id="SSF51971">
    <property type="entry name" value="Nucleotide-binding domain"/>
    <property type="match status" value="1"/>
</dbReference>
<dbReference type="InterPro" id="IPR021163">
    <property type="entry name" value="Ferredox_Rdtase_adrenod"/>
</dbReference>
<dbReference type="PIRSF" id="PIRSF000362">
    <property type="entry name" value="FNR"/>
    <property type="match status" value="1"/>
</dbReference>
<dbReference type="Proteomes" id="UP001597286">
    <property type="component" value="Unassembled WGS sequence"/>
</dbReference>
<evidence type="ECO:0000256" key="3">
    <source>
        <dbReference type="ARBA" id="ARBA00013223"/>
    </source>
</evidence>
<evidence type="ECO:0000256" key="6">
    <source>
        <dbReference type="ARBA" id="ARBA00022857"/>
    </source>
</evidence>
<evidence type="ECO:0000313" key="10">
    <source>
        <dbReference type="EMBL" id="MFD1815349.1"/>
    </source>
</evidence>
<evidence type="ECO:0000313" key="11">
    <source>
        <dbReference type="Proteomes" id="UP001597286"/>
    </source>
</evidence>
<dbReference type="PRINTS" id="PR00419">
    <property type="entry name" value="ADXRDTASE"/>
</dbReference>
<reference evidence="11" key="1">
    <citation type="journal article" date="2019" name="Int. J. Syst. Evol. Microbiol.">
        <title>The Global Catalogue of Microorganisms (GCM) 10K type strain sequencing project: providing services to taxonomists for standard genome sequencing and annotation.</title>
        <authorList>
            <consortium name="The Broad Institute Genomics Platform"/>
            <consortium name="The Broad Institute Genome Sequencing Center for Infectious Disease"/>
            <person name="Wu L."/>
            <person name="Ma J."/>
        </authorList>
    </citation>
    <scope>NUCLEOTIDE SEQUENCE [LARGE SCALE GENOMIC DNA]</scope>
    <source>
        <strain evidence="11">DT72</strain>
    </source>
</reference>
<keyword evidence="11" id="KW-1185">Reference proteome</keyword>
<evidence type="ECO:0000256" key="2">
    <source>
        <dbReference type="ARBA" id="ARBA00008312"/>
    </source>
</evidence>
<dbReference type="PANTHER" id="PTHR48467:SF1">
    <property type="entry name" value="GLUTAMATE SYNTHASE 1 [NADH], CHLOROPLASTIC-LIKE"/>
    <property type="match status" value="1"/>
</dbReference>
<dbReference type="InterPro" id="IPR023753">
    <property type="entry name" value="FAD/NAD-binding_dom"/>
</dbReference>
<evidence type="ECO:0000256" key="4">
    <source>
        <dbReference type="ARBA" id="ARBA00022630"/>
    </source>
</evidence>
<evidence type="ECO:0000256" key="1">
    <source>
        <dbReference type="ARBA" id="ARBA00001974"/>
    </source>
</evidence>
<evidence type="ECO:0000256" key="8">
    <source>
        <dbReference type="ARBA" id="ARBA00047776"/>
    </source>
</evidence>
<dbReference type="EC" id="1.18.1.2" evidence="3"/>
<protein>
    <recommendedName>
        <fullName evidence="3">ferredoxin--NADP(+) reductase</fullName>
        <ecNumber evidence="3">1.18.1.2</ecNumber>
    </recommendedName>
</protein>
<comment type="similarity">
    <text evidence="2">Belongs to the ferredoxin--NADP reductase type 1 family.</text>
</comment>
<sequence>MTDQNRPLRVAIVGAGPAGIYAADALMKSDTAADRGVSIDLFERMPAPFGLIRYGVAPDHPRIKGIITALHKVLDKPQVRLLGNLDYGTDITLDDLRTFYDAVIFSTGANADRALNIPGIELDGSYGAADFVSWYDGHPDVPREWPLEAEKVAVLGVGNVALDIARVLAKTGDELLPTEIPANVYEGLKNNKAVEVHVFGRRGPAQAKFTPLELRELDHSPTIEVIVDPEDIDYDEGSEAARRASKQVDMVANTLQDWAIRDVGNRPHKLFLHFFESPTEVLGEDGKVVGLRTERTELDGTGNVRGTGTFNDWDVQAVYRAVGYLSQNIAKLPFDDQAGTVPNEAGRVLDENGNTPDGRSAGSTPAYIPATYVTGWIKRGPVGLIGHTKGDANETIACLLADAPNFTGAANPDENAIIEFLESKSLPYTTWDGWYRLDAHERSLGEPEGRERIKVVERDDMLRASQPTTELVG</sequence>
<keyword evidence="7" id="KW-0560">Oxidoreductase</keyword>
<dbReference type="RefSeq" id="WP_378487778.1">
    <property type="nucleotide sequence ID" value="NZ_JBHUFB010000020.1"/>
</dbReference>
<feature type="domain" description="FAD/NAD(P)-binding" evidence="9">
    <location>
        <begin position="9"/>
        <end position="174"/>
    </location>
</feature>
<proteinExistence type="inferred from homology"/>
<gene>
    <name evidence="10" type="ORF">ACFSJG_24285</name>
</gene>
<dbReference type="InterPro" id="IPR055275">
    <property type="entry name" value="Ferredox_Rdtase"/>
</dbReference>
<dbReference type="EMBL" id="JBHUFB010000020">
    <property type="protein sequence ID" value="MFD1815349.1"/>
    <property type="molecule type" value="Genomic_DNA"/>
</dbReference>
<dbReference type="Gene3D" id="3.50.50.60">
    <property type="entry name" value="FAD/NAD(P)-binding domain"/>
    <property type="match status" value="1"/>
</dbReference>
<dbReference type="Gene3D" id="3.40.50.720">
    <property type="entry name" value="NAD(P)-binding Rossmann-like Domain"/>
    <property type="match status" value="1"/>
</dbReference>
<dbReference type="PANTHER" id="PTHR48467">
    <property type="entry name" value="GLUTAMATE SYNTHASE 1 [NADH], CHLOROPLASTIC-LIKE"/>
    <property type="match status" value="1"/>
</dbReference>
<keyword evidence="5" id="KW-0274">FAD</keyword>
<organism evidence="10 11">
    <name type="scientific">Rhodococcus gannanensis</name>
    <dbReference type="NCBI Taxonomy" id="1960308"/>
    <lineage>
        <taxon>Bacteria</taxon>
        <taxon>Bacillati</taxon>
        <taxon>Actinomycetota</taxon>
        <taxon>Actinomycetes</taxon>
        <taxon>Mycobacteriales</taxon>
        <taxon>Nocardiaceae</taxon>
        <taxon>Rhodococcus</taxon>
    </lineage>
</organism>